<comment type="activity regulation">
    <text evidence="8">Na(+) is not transported, but it plays an essential structural role and its presence is essential for fluoride channel function.</text>
</comment>
<reference evidence="9 10" key="1">
    <citation type="submission" date="2010-07" db="EMBL/GenBank/DDBJ databases">
        <title>The complete genome of Methanosalsum zhilinae DSM 4017.</title>
        <authorList>
            <consortium name="US DOE Joint Genome Institute (JGI-PGF)"/>
            <person name="Lucas S."/>
            <person name="Copeland A."/>
            <person name="Lapidus A."/>
            <person name="Glavina del Rio T."/>
            <person name="Dalin E."/>
            <person name="Tice H."/>
            <person name="Bruce D."/>
            <person name="Goodwin L."/>
            <person name="Pitluck S."/>
            <person name="Kyrpides N."/>
            <person name="Mavromatis K."/>
            <person name="Ovchinnikova G."/>
            <person name="Daligault H."/>
            <person name="Detter J.C."/>
            <person name="Han C."/>
            <person name="Tapia R."/>
            <person name="Larimer F."/>
            <person name="Land M."/>
            <person name="Hauser L."/>
            <person name="Markowitz V."/>
            <person name="Cheng J.-F."/>
            <person name="Hugenholtz P."/>
            <person name="Woyke T."/>
            <person name="Wu D."/>
            <person name="Spring S."/>
            <person name="Schueler E."/>
            <person name="Brambilla E."/>
            <person name="Klenk H.-P."/>
            <person name="Eisen J.A."/>
        </authorList>
    </citation>
    <scope>NUCLEOTIDE SEQUENCE [LARGE SCALE GENOMIC DNA]</scope>
    <source>
        <strain evidence="10">DSM 4017 / NBRC 107636 / OCM 62 / WeN5</strain>
    </source>
</reference>
<dbReference type="Proteomes" id="UP000006622">
    <property type="component" value="Chromosome"/>
</dbReference>
<dbReference type="STRING" id="679901.Mzhil_1833"/>
<keyword evidence="8" id="KW-0407">Ion channel</keyword>
<keyword evidence="5 8" id="KW-0472">Membrane</keyword>
<sequence length="132" mass="14484">MNDNFINQEKIWPLIYVGFGGSSGAILRMGFLGLASTPFNILIINVLGSFMLGVLMYSTEFGNVNPHFRLFFGIGFLGSLTTFSNFALQTYTLASVSLIYSIANIFLNLILGIAAIIAGREAVIYVSSRRNR</sequence>
<comment type="similarity">
    <text evidence="6 8">Belongs to the fluoride channel Fluc/FEX (TC 1.A.43) family.</text>
</comment>
<keyword evidence="4 8" id="KW-1133">Transmembrane helix</keyword>
<gene>
    <name evidence="8" type="primary">fluC</name>
    <name evidence="8" type="synonym">crcB</name>
    <name evidence="9" type="ordered locus">Mzhil_1833</name>
</gene>
<proteinExistence type="inferred from homology"/>
<evidence type="ECO:0000256" key="1">
    <source>
        <dbReference type="ARBA" id="ARBA00004651"/>
    </source>
</evidence>
<feature type="transmembrane region" description="Helical" evidence="8">
    <location>
        <begin position="70"/>
        <end position="92"/>
    </location>
</feature>
<feature type="transmembrane region" description="Helical" evidence="8">
    <location>
        <begin position="98"/>
        <end position="119"/>
    </location>
</feature>
<keyword evidence="8" id="KW-0479">Metal-binding</keyword>
<comment type="subcellular location">
    <subcellularLocation>
        <location evidence="1 8">Cell membrane</location>
        <topology evidence="1 8">Multi-pass membrane protein</topology>
    </subcellularLocation>
</comment>
<evidence type="ECO:0000256" key="5">
    <source>
        <dbReference type="ARBA" id="ARBA00023136"/>
    </source>
</evidence>
<feature type="binding site" evidence="8">
    <location>
        <position position="78"/>
    </location>
    <ligand>
        <name>Na(+)</name>
        <dbReference type="ChEBI" id="CHEBI:29101"/>
        <note>structural</note>
    </ligand>
</feature>
<dbReference type="KEGG" id="mzh:Mzhil_1833"/>
<dbReference type="NCBIfam" id="NF010820">
    <property type="entry name" value="PRK14224.1"/>
    <property type="match status" value="1"/>
</dbReference>
<evidence type="ECO:0000313" key="10">
    <source>
        <dbReference type="Proteomes" id="UP000006622"/>
    </source>
</evidence>
<keyword evidence="8" id="KW-0406">Ion transport</keyword>
<keyword evidence="2 8" id="KW-1003">Cell membrane</keyword>
<dbReference type="GO" id="GO:0062054">
    <property type="term" value="F:fluoride channel activity"/>
    <property type="evidence" value="ECO:0007669"/>
    <property type="project" value="UniProtKB-UniRule"/>
</dbReference>
<dbReference type="HOGENOM" id="CLU_114342_1_4_2"/>
<feature type="binding site" evidence="8">
    <location>
        <position position="81"/>
    </location>
    <ligand>
        <name>Na(+)</name>
        <dbReference type="ChEBI" id="CHEBI:29101"/>
        <note>structural</note>
    </ligand>
</feature>
<keyword evidence="10" id="KW-1185">Reference proteome</keyword>
<evidence type="ECO:0000256" key="7">
    <source>
        <dbReference type="ARBA" id="ARBA00035585"/>
    </source>
</evidence>
<keyword evidence="8" id="KW-0813">Transport</keyword>
<evidence type="ECO:0000256" key="6">
    <source>
        <dbReference type="ARBA" id="ARBA00035120"/>
    </source>
</evidence>
<dbReference type="GO" id="GO:0046872">
    <property type="term" value="F:metal ion binding"/>
    <property type="evidence" value="ECO:0007669"/>
    <property type="project" value="UniProtKB-KW"/>
</dbReference>
<evidence type="ECO:0000256" key="2">
    <source>
        <dbReference type="ARBA" id="ARBA00022475"/>
    </source>
</evidence>
<feature type="transmembrane region" description="Helical" evidence="8">
    <location>
        <begin position="12"/>
        <end position="33"/>
    </location>
</feature>
<dbReference type="AlphaFoldDB" id="F7XQR7"/>
<evidence type="ECO:0000256" key="4">
    <source>
        <dbReference type="ARBA" id="ARBA00022989"/>
    </source>
</evidence>
<dbReference type="GO" id="GO:0005886">
    <property type="term" value="C:plasma membrane"/>
    <property type="evidence" value="ECO:0007669"/>
    <property type="project" value="UniProtKB-SubCell"/>
</dbReference>
<accession>F7XQR7</accession>
<dbReference type="HAMAP" id="MF_00454">
    <property type="entry name" value="FluC"/>
    <property type="match status" value="1"/>
</dbReference>
<dbReference type="InterPro" id="IPR003691">
    <property type="entry name" value="FluC"/>
</dbReference>
<dbReference type="RefSeq" id="WP_013899104.1">
    <property type="nucleotide sequence ID" value="NC_015676.1"/>
</dbReference>
<feature type="transmembrane region" description="Helical" evidence="8">
    <location>
        <begin position="39"/>
        <end position="58"/>
    </location>
</feature>
<dbReference type="GO" id="GO:0140114">
    <property type="term" value="P:cellular detoxification of fluoride"/>
    <property type="evidence" value="ECO:0007669"/>
    <property type="project" value="UniProtKB-UniRule"/>
</dbReference>
<dbReference type="OrthoDB" id="253428at2157"/>
<evidence type="ECO:0000313" key="9">
    <source>
        <dbReference type="EMBL" id="AEH61668.1"/>
    </source>
</evidence>
<evidence type="ECO:0000256" key="3">
    <source>
        <dbReference type="ARBA" id="ARBA00022692"/>
    </source>
</evidence>
<comment type="function">
    <text evidence="8">Fluoride-specific ion channel. Important for reducing fluoride concentration in the cell, thus reducing its toxicity.</text>
</comment>
<dbReference type="EMBL" id="CP002101">
    <property type="protein sequence ID" value="AEH61668.1"/>
    <property type="molecule type" value="Genomic_DNA"/>
</dbReference>
<name>F7XQR7_METZD</name>
<evidence type="ECO:0000256" key="8">
    <source>
        <dbReference type="HAMAP-Rule" id="MF_00454"/>
    </source>
</evidence>
<dbReference type="GeneID" id="10823476"/>
<dbReference type="Pfam" id="PF02537">
    <property type="entry name" value="CRCB"/>
    <property type="match status" value="1"/>
</dbReference>
<protein>
    <recommendedName>
        <fullName evidence="8">Fluoride-specific ion channel FluC</fullName>
    </recommendedName>
</protein>
<keyword evidence="8" id="KW-0915">Sodium</keyword>
<keyword evidence="3 8" id="KW-0812">Transmembrane</keyword>
<organism evidence="9 10">
    <name type="scientific">Methanosalsum zhilinae (strain DSM 4017 / NBRC 107636 / OCM 62 / WeN5)</name>
    <name type="common">Methanohalophilus zhilinae</name>
    <dbReference type="NCBI Taxonomy" id="679901"/>
    <lineage>
        <taxon>Archaea</taxon>
        <taxon>Methanobacteriati</taxon>
        <taxon>Methanobacteriota</taxon>
        <taxon>Stenosarchaea group</taxon>
        <taxon>Methanomicrobia</taxon>
        <taxon>Methanosarcinales</taxon>
        <taxon>Methanosarcinaceae</taxon>
        <taxon>Methanosalsum</taxon>
    </lineage>
</organism>
<comment type="catalytic activity">
    <reaction evidence="7">
        <text>fluoride(in) = fluoride(out)</text>
        <dbReference type="Rhea" id="RHEA:76159"/>
        <dbReference type="ChEBI" id="CHEBI:17051"/>
    </reaction>
    <physiologicalReaction direction="left-to-right" evidence="7">
        <dbReference type="Rhea" id="RHEA:76160"/>
    </physiologicalReaction>
</comment>